<protein>
    <submittedName>
        <fullName evidence="1">Uncharacterized protein</fullName>
    </submittedName>
</protein>
<sequence>MPELVSGIHDFAGQASREKVVDARHAAGMTASACDVVAICDRGRGL</sequence>
<dbReference type="EMBL" id="JBHTMX010000021">
    <property type="protein sequence ID" value="MFD1331318.1"/>
    <property type="molecule type" value="Genomic_DNA"/>
</dbReference>
<reference evidence="2" key="1">
    <citation type="journal article" date="2019" name="Int. J. Syst. Evol. Microbiol.">
        <title>The Global Catalogue of Microorganisms (GCM) 10K type strain sequencing project: providing services to taxonomists for standard genome sequencing and annotation.</title>
        <authorList>
            <consortium name="The Broad Institute Genomics Platform"/>
            <consortium name="The Broad Institute Genome Sequencing Center for Infectious Disease"/>
            <person name="Wu L."/>
            <person name="Ma J."/>
        </authorList>
    </citation>
    <scope>NUCLEOTIDE SEQUENCE [LARGE SCALE GENOMIC DNA]</scope>
    <source>
        <strain evidence="2">CCUG 61696</strain>
    </source>
</reference>
<comment type="caution">
    <text evidence="1">The sequence shown here is derived from an EMBL/GenBank/DDBJ whole genome shotgun (WGS) entry which is preliminary data.</text>
</comment>
<dbReference type="Proteomes" id="UP001597171">
    <property type="component" value="Unassembled WGS sequence"/>
</dbReference>
<keyword evidence="2" id="KW-1185">Reference proteome</keyword>
<gene>
    <name evidence="1" type="ORF">ACFQ4O_04835</name>
</gene>
<dbReference type="RefSeq" id="WP_378774521.1">
    <property type="nucleotide sequence ID" value="NZ_JBHTMX010000021.1"/>
</dbReference>
<accession>A0ABW3Z4W9</accession>
<name>A0ABW3Z4W9_9HYPH</name>
<proteinExistence type="predicted"/>
<evidence type="ECO:0000313" key="1">
    <source>
        <dbReference type="EMBL" id="MFD1331318.1"/>
    </source>
</evidence>
<organism evidence="1 2">
    <name type="scientific">Methylopila musalis</name>
    <dbReference type="NCBI Taxonomy" id="1134781"/>
    <lineage>
        <taxon>Bacteria</taxon>
        <taxon>Pseudomonadati</taxon>
        <taxon>Pseudomonadota</taxon>
        <taxon>Alphaproteobacteria</taxon>
        <taxon>Hyphomicrobiales</taxon>
        <taxon>Methylopilaceae</taxon>
        <taxon>Methylopila</taxon>
    </lineage>
</organism>
<evidence type="ECO:0000313" key="2">
    <source>
        <dbReference type="Proteomes" id="UP001597171"/>
    </source>
</evidence>